<keyword evidence="6" id="KW-0805">Transcription regulation</keyword>
<evidence type="ECO:0000256" key="5">
    <source>
        <dbReference type="ARBA" id="ARBA00022833"/>
    </source>
</evidence>
<dbReference type="GO" id="GO:0030688">
    <property type="term" value="C:preribosome, small subunit precursor"/>
    <property type="evidence" value="ECO:0007669"/>
    <property type="project" value="TreeGrafter"/>
</dbReference>
<comment type="similarity">
    <text evidence="2">Belongs to the bystin family.</text>
</comment>
<evidence type="ECO:0000313" key="16">
    <source>
        <dbReference type="Proteomes" id="UP000821866"/>
    </source>
</evidence>
<dbReference type="Pfam" id="PF00104">
    <property type="entry name" value="Hormone_recep"/>
    <property type="match status" value="1"/>
</dbReference>
<dbReference type="SMART" id="SM00430">
    <property type="entry name" value="HOLI"/>
    <property type="match status" value="1"/>
</dbReference>
<dbReference type="InterPro" id="IPR007955">
    <property type="entry name" value="Bystin"/>
</dbReference>
<dbReference type="GO" id="GO:0043565">
    <property type="term" value="F:sequence-specific DNA binding"/>
    <property type="evidence" value="ECO:0007669"/>
    <property type="project" value="InterPro"/>
</dbReference>
<dbReference type="PROSITE" id="PS00031">
    <property type="entry name" value="NUCLEAR_REC_DBD_1"/>
    <property type="match status" value="1"/>
</dbReference>
<dbReference type="SUPFAM" id="SSF48508">
    <property type="entry name" value="Nuclear receptor ligand-binding domain"/>
    <property type="match status" value="1"/>
</dbReference>
<dbReference type="GO" id="GO:0006364">
    <property type="term" value="P:rRNA processing"/>
    <property type="evidence" value="ECO:0007669"/>
    <property type="project" value="TreeGrafter"/>
</dbReference>
<organism evidence="15 16">
    <name type="scientific">Rhipicephalus microplus</name>
    <name type="common">Cattle tick</name>
    <name type="synonym">Boophilus microplus</name>
    <dbReference type="NCBI Taxonomy" id="6941"/>
    <lineage>
        <taxon>Eukaryota</taxon>
        <taxon>Metazoa</taxon>
        <taxon>Ecdysozoa</taxon>
        <taxon>Arthropoda</taxon>
        <taxon>Chelicerata</taxon>
        <taxon>Arachnida</taxon>
        <taxon>Acari</taxon>
        <taxon>Parasitiformes</taxon>
        <taxon>Ixodida</taxon>
        <taxon>Ixodoidea</taxon>
        <taxon>Ixodidae</taxon>
        <taxon>Rhipicephalinae</taxon>
        <taxon>Rhipicephalus</taxon>
        <taxon>Boophilus</taxon>
    </lineage>
</organism>
<dbReference type="FunFam" id="3.30.50.10:FF:000005">
    <property type="entry name" value="Retinoic acid receptor RXR-alpha"/>
    <property type="match status" value="1"/>
</dbReference>
<feature type="region of interest" description="Disordered" evidence="12">
    <location>
        <begin position="57"/>
        <end position="79"/>
    </location>
</feature>
<dbReference type="InterPro" id="IPR000536">
    <property type="entry name" value="Nucl_hrmn_rcpt_lig-bd"/>
</dbReference>
<evidence type="ECO:0000256" key="8">
    <source>
        <dbReference type="ARBA" id="ARBA00023163"/>
    </source>
</evidence>
<dbReference type="AlphaFoldDB" id="A0A9J6DVK9"/>
<evidence type="ECO:0000313" key="15">
    <source>
        <dbReference type="EMBL" id="KAH8026251.1"/>
    </source>
</evidence>
<sequence>MGKASKIKVGKQLHGVPLDKQLQEYGTARKARVKSRNRKDEDELFVDGKLSKKILDQARKQQEDLEEEHGLQSSSAKVAFKVPDAKPRLLVNKGASSDEEDDHEEPPEDDTFFETIEIDEADERALELFMSENSKARRTLADIIMEKLKEHETEVATLLSGECSMQMADLDPKVVEMYRGVKKVLSRYRSGKLPKAFKIIPALSNWEQVLHLTDPDSWSSAAMYQATRIFASNLKEKMAQRFYNLVLLPRVRDDIAEYKKLNYHLYQALRKALFKPGAFFKGIILPLCESGTCTLREAIIVGSVLSKNSVPMLHACAAMLKIAEMPYTGANSIFLRLLIDKKYTLPYRVIDAVVHHFLRFEREQRELPVLWHQCLLSFCQRYKGDISSEQKEALLALLRAQSHYSITPEIRWELQHATCRDVESRRPPISCALAPPPASACAARPATLAVAALGGIGSASGRLPWLRSGAPLNIHLPLEDSLSEIARPICRTQGRLACSGPEFRRTPSMAYQEPTTRNLNGGASNGVSSSLLTQPSSYLSGGGYAAPLSVNRAPADAQSSLSNGPSSAAAVDSRFPATHPLSGSKHLCSICGDRASGKHYGVYSCEGCKGFFKRTVRKDLTYACREERRCVVDKRQRNRCQYCRYQKCLACGMKREAVQEERQRAKDRNDNEVESTSGGGSVCIGGAGPGSPDMPLDRILEAEMRVDQPAPSVPSADASSRDPVNSMCQAADRQLHELVQWARRIPHFEELPVEDRTALLKAGWNELLIAAFSHRSMNARDGIVLATGLVVQRHSAHSAGVGDIFDRVLAELVAKMRDMKMDKTELGCLRAVVLFNPDAKGLKSTERVETLREKVYAALEEHCKRHHPDQPGRFGKSG</sequence>
<evidence type="ECO:0000256" key="10">
    <source>
        <dbReference type="ARBA" id="ARBA00023242"/>
    </source>
</evidence>
<dbReference type="PRINTS" id="PR00047">
    <property type="entry name" value="STROIDFINGER"/>
</dbReference>
<evidence type="ECO:0000256" key="1">
    <source>
        <dbReference type="ARBA" id="ARBA00006421"/>
    </source>
</evidence>
<feature type="domain" description="Nuclear receptor" evidence="13">
    <location>
        <begin position="585"/>
        <end position="660"/>
    </location>
</feature>
<dbReference type="InterPro" id="IPR000003">
    <property type="entry name" value="Retinoid-X_rcpt/HNF4"/>
</dbReference>
<proteinExistence type="inferred from homology"/>
<dbReference type="SUPFAM" id="SSF57716">
    <property type="entry name" value="Glucocorticoid receptor-like (DNA-binding domain)"/>
    <property type="match status" value="1"/>
</dbReference>
<dbReference type="GO" id="GO:0008270">
    <property type="term" value="F:zinc ion binding"/>
    <property type="evidence" value="ECO:0007669"/>
    <property type="project" value="UniProtKB-KW"/>
</dbReference>
<dbReference type="VEuPathDB" id="VectorBase:LOC119170556"/>
<feature type="domain" description="NR LBD" evidence="14">
    <location>
        <begin position="691"/>
        <end position="878"/>
    </location>
</feature>
<dbReference type="GO" id="GO:0030515">
    <property type="term" value="F:snoRNA binding"/>
    <property type="evidence" value="ECO:0007669"/>
    <property type="project" value="TreeGrafter"/>
</dbReference>
<dbReference type="GO" id="GO:0005737">
    <property type="term" value="C:cytoplasm"/>
    <property type="evidence" value="ECO:0007669"/>
    <property type="project" value="TreeGrafter"/>
</dbReference>
<evidence type="ECO:0000256" key="6">
    <source>
        <dbReference type="ARBA" id="ARBA00023015"/>
    </source>
</evidence>
<evidence type="ECO:0000256" key="7">
    <source>
        <dbReference type="ARBA" id="ARBA00023125"/>
    </source>
</evidence>
<keyword evidence="4" id="KW-0863">Zinc-finger</keyword>
<dbReference type="PANTHER" id="PTHR12821">
    <property type="entry name" value="BYSTIN"/>
    <property type="match status" value="1"/>
</dbReference>
<keyword evidence="9" id="KW-0675">Receptor</keyword>
<evidence type="ECO:0000259" key="14">
    <source>
        <dbReference type="PROSITE" id="PS51843"/>
    </source>
</evidence>
<keyword evidence="16" id="KW-1185">Reference proteome</keyword>
<feature type="compositionally biased region" description="Gly residues" evidence="12">
    <location>
        <begin position="677"/>
        <end position="689"/>
    </location>
</feature>
<evidence type="ECO:0000256" key="11">
    <source>
        <dbReference type="ARBA" id="ARBA00078913"/>
    </source>
</evidence>
<dbReference type="InterPro" id="IPR001723">
    <property type="entry name" value="Nuclear_hrmn_rcpt"/>
</dbReference>
<feature type="region of interest" description="Disordered" evidence="12">
    <location>
        <begin position="662"/>
        <end position="696"/>
    </location>
</feature>
<evidence type="ECO:0000256" key="3">
    <source>
        <dbReference type="ARBA" id="ARBA00022723"/>
    </source>
</evidence>
<dbReference type="GO" id="GO:0003707">
    <property type="term" value="F:nuclear steroid receptor activity"/>
    <property type="evidence" value="ECO:0007669"/>
    <property type="project" value="InterPro"/>
</dbReference>
<dbReference type="Gene3D" id="1.10.565.10">
    <property type="entry name" value="Retinoid X Receptor"/>
    <property type="match status" value="1"/>
</dbReference>
<dbReference type="Gene3D" id="3.30.50.10">
    <property type="entry name" value="Erythroid Transcription Factor GATA-1, subunit A"/>
    <property type="match status" value="1"/>
</dbReference>
<dbReference type="PRINTS" id="PR00398">
    <property type="entry name" value="STRDHORMONER"/>
</dbReference>
<evidence type="ECO:0000256" key="9">
    <source>
        <dbReference type="ARBA" id="ARBA00023170"/>
    </source>
</evidence>
<dbReference type="FunFam" id="1.10.565.10:FF:000052">
    <property type="entry name" value="Ultraspiracle nuclear receptor"/>
    <property type="match status" value="1"/>
</dbReference>
<evidence type="ECO:0000256" key="4">
    <source>
        <dbReference type="ARBA" id="ARBA00022771"/>
    </source>
</evidence>
<dbReference type="InterPro" id="IPR001628">
    <property type="entry name" value="Znf_hrmn_rcpt"/>
</dbReference>
<feature type="region of interest" description="Disordered" evidence="12">
    <location>
        <begin position="501"/>
        <end position="526"/>
    </location>
</feature>
<dbReference type="CDD" id="cd06956">
    <property type="entry name" value="NR_DBD_RXR"/>
    <property type="match status" value="1"/>
</dbReference>
<evidence type="ECO:0000256" key="12">
    <source>
        <dbReference type="SAM" id="MobiDB-lite"/>
    </source>
</evidence>
<dbReference type="Proteomes" id="UP000821866">
    <property type="component" value="Unassembled WGS sequence"/>
</dbReference>
<dbReference type="InterPro" id="IPR013088">
    <property type="entry name" value="Znf_NHR/GATA"/>
</dbReference>
<comment type="caution">
    <text evidence="15">The sequence shown here is derived from an EMBL/GenBank/DDBJ whole genome shotgun (WGS) entry which is preliminary data.</text>
</comment>
<keyword evidence="5" id="KW-0862">Zinc</keyword>
<dbReference type="VEuPathDB" id="VectorBase:LOC119170557"/>
<feature type="compositionally biased region" description="Basic and acidic residues" evidence="12">
    <location>
        <begin position="662"/>
        <end position="671"/>
    </location>
</feature>
<comment type="similarity">
    <text evidence="1">Belongs to the nuclear hormone receptor family. NR2 subfamily.</text>
</comment>
<accession>A0A9J6DVK9</accession>
<keyword evidence="3" id="KW-0479">Metal-binding</keyword>
<feature type="compositionally biased region" description="Polar residues" evidence="12">
    <location>
        <begin position="513"/>
        <end position="526"/>
    </location>
</feature>
<dbReference type="GO" id="GO:0005730">
    <property type="term" value="C:nucleolus"/>
    <property type="evidence" value="ECO:0007669"/>
    <property type="project" value="TreeGrafter"/>
</dbReference>
<dbReference type="Pfam" id="PF05291">
    <property type="entry name" value="Bystin"/>
    <property type="match status" value="1"/>
</dbReference>
<dbReference type="SMART" id="SM00399">
    <property type="entry name" value="ZnF_C4"/>
    <property type="match status" value="1"/>
</dbReference>
<evidence type="ECO:0000256" key="2">
    <source>
        <dbReference type="ARBA" id="ARBA00007114"/>
    </source>
</evidence>
<keyword evidence="8" id="KW-0804">Transcription</keyword>
<dbReference type="PANTHER" id="PTHR12821:SF0">
    <property type="entry name" value="BYSTIN"/>
    <property type="match status" value="1"/>
</dbReference>
<keyword evidence="7" id="KW-0238">DNA-binding</keyword>
<protein>
    <recommendedName>
        <fullName evidence="11">Nuclear receptor subfamily 2 group B member 4</fullName>
    </recommendedName>
</protein>
<dbReference type="InterPro" id="IPR035500">
    <property type="entry name" value="NHR-like_dom_sf"/>
</dbReference>
<dbReference type="PRINTS" id="PR00545">
    <property type="entry name" value="RETINOIDXR"/>
</dbReference>
<reference evidence="15" key="2">
    <citation type="submission" date="2021-09" db="EMBL/GenBank/DDBJ databases">
        <authorList>
            <person name="Jia N."/>
            <person name="Wang J."/>
            <person name="Shi W."/>
            <person name="Du L."/>
            <person name="Sun Y."/>
            <person name="Zhan W."/>
            <person name="Jiang J."/>
            <person name="Wang Q."/>
            <person name="Zhang B."/>
            <person name="Ji P."/>
            <person name="Sakyi L.B."/>
            <person name="Cui X."/>
            <person name="Yuan T."/>
            <person name="Jiang B."/>
            <person name="Yang W."/>
            <person name="Lam T.T.-Y."/>
            <person name="Chang Q."/>
            <person name="Ding S."/>
            <person name="Wang X."/>
            <person name="Zhu J."/>
            <person name="Ruan X."/>
            <person name="Zhao L."/>
            <person name="Wei J."/>
            <person name="Que T."/>
            <person name="Du C."/>
            <person name="Cheng J."/>
            <person name="Dai P."/>
            <person name="Han X."/>
            <person name="Huang E."/>
            <person name="Gao Y."/>
            <person name="Liu J."/>
            <person name="Shao H."/>
            <person name="Ye R."/>
            <person name="Li L."/>
            <person name="Wei W."/>
            <person name="Wang X."/>
            <person name="Wang C."/>
            <person name="Huo Q."/>
            <person name="Li W."/>
            <person name="Guo W."/>
            <person name="Chen H."/>
            <person name="Chen S."/>
            <person name="Zhou L."/>
            <person name="Zhou L."/>
            <person name="Ni X."/>
            <person name="Tian J."/>
            <person name="Zhou Y."/>
            <person name="Sheng Y."/>
            <person name="Liu T."/>
            <person name="Pan Y."/>
            <person name="Xia L."/>
            <person name="Li J."/>
            <person name="Zhao F."/>
            <person name="Cao W."/>
        </authorList>
    </citation>
    <scope>NUCLEOTIDE SEQUENCE</scope>
    <source>
        <strain evidence="15">Rmic-2018</strain>
        <tissue evidence="15">Larvae</tissue>
    </source>
</reference>
<dbReference type="PROSITE" id="PS51030">
    <property type="entry name" value="NUCLEAR_REC_DBD_2"/>
    <property type="match status" value="1"/>
</dbReference>
<keyword evidence="10" id="KW-0539">Nucleus</keyword>
<name>A0A9J6DVK9_RHIMP</name>
<evidence type="ECO:0000259" key="13">
    <source>
        <dbReference type="PROSITE" id="PS51030"/>
    </source>
</evidence>
<reference evidence="15" key="1">
    <citation type="journal article" date="2020" name="Cell">
        <title>Large-Scale Comparative Analyses of Tick Genomes Elucidate Their Genetic Diversity and Vector Capacities.</title>
        <authorList>
            <consortium name="Tick Genome and Microbiome Consortium (TIGMIC)"/>
            <person name="Jia N."/>
            <person name="Wang J."/>
            <person name="Shi W."/>
            <person name="Du L."/>
            <person name="Sun Y."/>
            <person name="Zhan W."/>
            <person name="Jiang J.F."/>
            <person name="Wang Q."/>
            <person name="Zhang B."/>
            <person name="Ji P."/>
            <person name="Bell-Sakyi L."/>
            <person name="Cui X.M."/>
            <person name="Yuan T.T."/>
            <person name="Jiang B.G."/>
            <person name="Yang W.F."/>
            <person name="Lam T.T."/>
            <person name="Chang Q.C."/>
            <person name="Ding S.J."/>
            <person name="Wang X.J."/>
            <person name="Zhu J.G."/>
            <person name="Ruan X.D."/>
            <person name="Zhao L."/>
            <person name="Wei J.T."/>
            <person name="Ye R.Z."/>
            <person name="Que T.C."/>
            <person name="Du C.H."/>
            <person name="Zhou Y.H."/>
            <person name="Cheng J.X."/>
            <person name="Dai P.F."/>
            <person name="Guo W.B."/>
            <person name="Han X.H."/>
            <person name="Huang E.J."/>
            <person name="Li L.F."/>
            <person name="Wei W."/>
            <person name="Gao Y.C."/>
            <person name="Liu J.Z."/>
            <person name="Shao H.Z."/>
            <person name="Wang X."/>
            <person name="Wang C.C."/>
            <person name="Yang T.C."/>
            <person name="Huo Q.B."/>
            <person name="Li W."/>
            <person name="Chen H.Y."/>
            <person name="Chen S.E."/>
            <person name="Zhou L.G."/>
            <person name="Ni X.B."/>
            <person name="Tian J.H."/>
            <person name="Sheng Y."/>
            <person name="Liu T."/>
            <person name="Pan Y.S."/>
            <person name="Xia L.Y."/>
            <person name="Li J."/>
            <person name="Zhao F."/>
            <person name="Cao W.C."/>
        </authorList>
    </citation>
    <scope>NUCLEOTIDE SEQUENCE</scope>
    <source>
        <strain evidence="15">Rmic-2018</strain>
    </source>
</reference>
<dbReference type="EMBL" id="JABSTU010000007">
    <property type="protein sequence ID" value="KAH8026251.1"/>
    <property type="molecule type" value="Genomic_DNA"/>
</dbReference>
<dbReference type="PROSITE" id="PS51843">
    <property type="entry name" value="NR_LBD"/>
    <property type="match status" value="1"/>
</dbReference>
<dbReference type="Pfam" id="PF00105">
    <property type="entry name" value="zf-C4"/>
    <property type="match status" value="1"/>
</dbReference>
<dbReference type="CDD" id="cd06943">
    <property type="entry name" value="NR_LBD_RXR_like"/>
    <property type="match status" value="1"/>
</dbReference>
<gene>
    <name evidence="15" type="ORF">HPB51_017789</name>
</gene>